<evidence type="ECO:0000313" key="2">
    <source>
        <dbReference type="Proteomes" id="UP001501844"/>
    </source>
</evidence>
<keyword evidence="2" id="KW-1185">Reference proteome</keyword>
<sequence length="160" mass="17742">MAVLSLTASAQTKKATPASQDAKAVEAAVVKFFDGMRQSDSTLSKSVLAPGARLQSVMKDKNGVVQLRETPMNKFIEMVGQKHDKMLDEGIWNVKVHIDGDFATLWCDYALYVGDTFSHCGVDAFQLYRAQDGWKIFSITDTRRKEGCDMKAAQSSRVKK</sequence>
<gene>
    <name evidence="1" type="ORF">GCM10023183_19250</name>
</gene>
<dbReference type="EMBL" id="BAABGX010000002">
    <property type="protein sequence ID" value="GAA4305246.1"/>
    <property type="molecule type" value="Genomic_DNA"/>
</dbReference>
<accession>A0ABP8FJJ8</accession>
<dbReference type="InterPro" id="IPR039437">
    <property type="entry name" value="FrzH/put_lumazine-bd"/>
</dbReference>
<comment type="caution">
    <text evidence="1">The sequence shown here is derived from an EMBL/GenBank/DDBJ whole genome shotgun (WGS) entry which is preliminary data.</text>
</comment>
<dbReference type="Proteomes" id="UP001501844">
    <property type="component" value="Unassembled WGS sequence"/>
</dbReference>
<dbReference type="InterPro" id="IPR032710">
    <property type="entry name" value="NTF2-like_dom_sf"/>
</dbReference>
<name>A0ABP8FJJ8_9BACT</name>
<dbReference type="SUPFAM" id="SSF54427">
    <property type="entry name" value="NTF2-like"/>
    <property type="match status" value="1"/>
</dbReference>
<organism evidence="1 2">
    <name type="scientific">Nibribacter koreensis</name>
    <dbReference type="NCBI Taxonomy" id="1084519"/>
    <lineage>
        <taxon>Bacteria</taxon>
        <taxon>Pseudomonadati</taxon>
        <taxon>Bacteroidota</taxon>
        <taxon>Cytophagia</taxon>
        <taxon>Cytophagales</taxon>
        <taxon>Hymenobacteraceae</taxon>
        <taxon>Nibribacter</taxon>
    </lineage>
</organism>
<dbReference type="Gene3D" id="3.10.450.50">
    <property type="match status" value="1"/>
</dbReference>
<reference evidence="2" key="1">
    <citation type="journal article" date="2019" name="Int. J. Syst. Evol. Microbiol.">
        <title>The Global Catalogue of Microorganisms (GCM) 10K type strain sequencing project: providing services to taxonomists for standard genome sequencing and annotation.</title>
        <authorList>
            <consortium name="The Broad Institute Genomics Platform"/>
            <consortium name="The Broad Institute Genome Sequencing Center for Infectious Disease"/>
            <person name="Wu L."/>
            <person name="Ma J."/>
        </authorList>
    </citation>
    <scope>NUCLEOTIDE SEQUENCE [LARGE SCALE GENOMIC DNA]</scope>
    <source>
        <strain evidence="2">JCM 17917</strain>
    </source>
</reference>
<dbReference type="Pfam" id="PF12893">
    <property type="entry name" value="Lumazine_bd_2"/>
    <property type="match status" value="1"/>
</dbReference>
<protein>
    <recommendedName>
        <fullName evidence="3">Lumazine-binding</fullName>
    </recommendedName>
</protein>
<evidence type="ECO:0008006" key="3">
    <source>
        <dbReference type="Google" id="ProtNLM"/>
    </source>
</evidence>
<proteinExistence type="predicted"/>
<evidence type="ECO:0000313" key="1">
    <source>
        <dbReference type="EMBL" id="GAA4305246.1"/>
    </source>
</evidence>